<accession>A0AC34PZY7</accession>
<dbReference type="WBParaSite" id="JU765_v2.g11678.t1">
    <property type="protein sequence ID" value="JU765_v2.g11678.t1"/>
    <property type="gene ID" value="JU765_v2.g11678"/>
</dbReference>
<name>A0AC34PZY7_9BILA</name>
<proteinExistence type="predicted"/>
<evidence type="ECO:0000313" key="1">
    <source>
        <dbReference type="Proteomes" id="UP000887576"/>
    </source>
</evidence>
<protein>
    <submittedName>
        <fullName evidence="2">Uncharacterized protein</fullName>
    </submittedName>
</protein>
<reference evidence="2" key="1">
    <citation type="submission" date="2022-11" db="UniProtKB">
        <authorList>
            <consortium name="WormBaseParasite"/>
        </authorList>
    </citation>
    <scope>IDENTIFICATION</scope>
</reference>
<evidence type="ECO:0000313" key="2">
    <source>
        <dbReference type="WBParaSite" id="JU765_v2.g11678.t1"/>
    </source>
</evidence>
<organism evidence="1 2">
    <name type="scientific">Panagrolaimus sp. JU765</name>
    <dbReference type="NCBI Taxonomy" id="591449"/>
    <lineage>
        <taxon>Eukaryota</taxon>
        <taxon>Metazoa</taxon>
        <taxon>Ecdysozoa</taxon>
        <taxon>Nematoda</taxon>
        <taxon>Chromadorea</taxon>
        <taxon>Rhabditida</taxon>
        <taxon>Tylenchina</taxon>
        <taxon>Panagrolaimomorpha</taxon>
        <taxon>Panagrolaimoidea</taxon>
        <taxon>Panagrolaimidae</taxon>
        <taxon>Panagrolaimus</taxon>
    </lineage>
</organism>
<sequence length="505" mass="58034">MNEADTSIEINDEEDERQVFLPYEEELILSTMNDDVLIVLARGLGLERLCLNCLHMYCDPKLLVLVINASPGDEHYFLTNLKRLNPKCPPKLINSDVLTKQREAVYMEGGVQFITSRVLMVDLLTDRVPVKNITGIVVLRAHELLNSYQESFILRLYREKKNDGFVKAFTDNPTAITGSGIGQLQRLFDKLYVKIVRLLPRFDVLVKESYDKAPPEVCFMEVELPPQLRRIRMAMMDIIRTCVRELKSTVSSLEIELEDDALSPSAALYPSKLELDLRKKTLLLTERQERILNDLGILRSLLRKIEDLDPYTAHNFVKKLRSDREYVESNSGWLFTTTASKVTTGLEELCKFKTKEDGFPMVATPPKWHTLKAALNEISQTELNDDDKVLLIAPTEDCCRQLVDVIKFGIDKFQFMLTKVFLRDSEATQTPGMDPASKSFWNPDCIVLYNAQMDFKTERKNLVAKIQNEQKKTRNEAKKRKMNISSTDTPTNIKKSNKKKKKRLV</sequence>
<dbReference type="Proteomes" id="UP000887576">
    <property type="component" value="Unplaced"/>
</dbReference>